<evidence type="ECO:0000313" key="3">
    <source>
        <dbReference type="Proteomes" id="UP000637074"/>
    </source>
</evidence>
<protein>
    <submittedName>
        <fullName evidence="2">N-acetyltransferase</fullName>
    </submittedName>
</protein>
<accession>A0ABQ3MWW8</accession>
<dbReference type="EMBL" id="BNDS01000001">
    <property type="protein sequence ID" value="GHH96744.1"/>
    <property type="molecule type" value="Genomic_DNA"/>
</dbReference>
<comment type="caution">
    <text evidence="2">The sequence shown here is derived from an EMBL/GenBank/DDBJ whole genome shotgun (WGS) entry which is preliminary data.</text>
</comment>
<evidence type="ECO:0000313" key="2">
    <source>
        <dbReference type="EMBL" id="GHH96744.1"/>
    </source>
</evidence>
<dbReference type="SUPFAM" id="SSF55729">
    <property type="entry name" value="Acyl-CoA N-acyltransferases (Nat)"/>
    <property type="match status" value="1"/>
</dbReference>
<keyword evidence="3" id="KW-1185">Reference proteome</keyword>
<dbReference type="Gene3D" id="3.40.630.30">
    <property type="match status" value="1"/>
</dbReference>
<dbReference type="Pfam" id="PF00583">
    <property type="entry name" value="Acetyltransf_1"/>
    <property type="match status" value="1"/>
</dbReference>
<proteinExistence type="predicted"/>
<evidence type="ECO:0000259" key="1">
    <source>
        <dbReference type="PROSITE" id="PS51186"/>
    </source>
</evidence>
<dbReference type="RefSeq" id="WP_191268963.1">
    <property type="nucleotide sequence ID" value="NZ_BNDS01000001.1"/>
</dbReference>
<feature type="domain" description="N-acetyltransferase" evidence="1">
    <location>
        <begin position="1"/>
        <end position="151"/>
    </location>
</feature>
<organism evidence="2 3">
    <name type="scientific">Neobacillus kokaensis</name>
    <dbReference type="NCBI Taxonomy" id="2759023"/>
    <lineage>
        <taxon>Bacteria</taxon>
        <taxon>Bacillati</taxon>
        <taxon>Bacillota</taxon>
        <taxon>Bacilli</taxon>
        <taxon>Bacillales</taxon>
        <taxon>Bacillaceae</taxon>
        <taxon>Neobacillus</taxon>
    </lineage>
</organism>
<name>A0ABQ3MWW8_9BACI</name>
<dbReference type="Proteomes" id="UP000637074">
    <property type="component" value="Unassembled WGS sequence"/>
</dbReference>
<dbReference type="PROSITE" id="PS51186">
    <property type="entry name" value="GNAT"/>
    <property type="match status" value="1"/>
</dbReference>
<gene>
    <name evidence="2" type="ORF">AM1BK_02870</name>
</gene>
<dbReference type="InterPro" id="IPR016181">
    <property type="entry name" value="Acyl_CoA_acyltransferase"/>
</dbReference>
<sequence>MIKTLDLQDNSLLKNLFKLQKASYLIEAKLINFYKIPPLVETIDDLKNCSEKFYGYFEEKGLTGALSFTLDGEKLTICRLVVDPKHFRKGIAQKLLSAVEKNYPEIRVVKVATGKDNLPAKNLYLKNGYRLKRELEVTAGLYMCFFEKNLKK</sequence>
<dbReference type="InterPro" id="IPR000182">
    <property type="entry name" value="GNAT_dom"/>
</dbReference>
<reference evidence="2 3" key="1">
    <citation type="journal article" date="2022" name="Int. J. Syst. Evol. Microbiol.">
        <title>Neobacillus kokaensis sp. nov., isolated from soil.</title>
        <authorList>
            <person name="Yuki K."/>
            <person name="Matsubara H."/>
            <person name="Yamaguchi S."/>
        </authorList>
    </citation>
    <scope>NUCLEOTIDE SEQUENCE [LARGE SCALE GENOMIC DNA]</scope>
    <source>
        <strain evidence="2 3">LOB 377</strain>
    </source>
</reference>
<dbReference type="CDD" id="cd04301">
    <property type="entry name" value="NAT_SF"/>
    <property type="match status" value="1"/>
</dbReference>